<evidence type="ECO:0000256" key="1">
    <source>
        <dbReference type="SAM" id="Phobius"/>
    </source>
</evidence>
<dbReference type="EMBL" id="CADCWM010000810">
    <property type="protein sequence ID" value="CAA9581370.1"/>
    <property type="molecule type" value="Genomic_DNA"/>
</dbReference>
<evidence type="ECO:0008006" key="3">
    <source>
        <dbReference type="Google" id="ProtNLM"/>
    </source>
</evidence>
<evidence type="ECO:0000313" key="2">
    <source>
        <dbReference type="EMBL" id="CAA9581370.1"/>
    </source>
</evidence>
<feature type="transmembrane region" description="Helical" evidence="1">
    <location>
        <begin position="176"/>
        <end position="196"/>
    </location>
</feature>
<accession>A0A6J4VJM5</accession>
<feature type="transmembrane region" description="Helical" evidence="1">
    <location>
        <begin position="36"/>
        <end position="56"/>
    </location>
</feature>
<sequence>MPTLNIPPMLVLVPVFVLGALSGFRRGWKDEAWTLGALLLAVLAVVRPESVLLPALERMIGAFLRAGQALLGRDTSGPAFQFDDALRPWAALVAFLIFATLAYAFGHLVGKGEPGRGLLWKLLAGLLGALNLTIVVTWLITRFIATRQDDGTVRLVIPSFRGAAVVFGTPTTNSVLASWPGLIGMLLVVILLVFLLTRVGRVWR</sequence>
<gene>
    <name evidence="2" type="ORF">AVDCRST_MAG88-3374</name>
</gene>
<keyword evidence="1" id="KW-1133">Transmembrane helix</keyword>
<feature type="transmembrane region" description="Helical" evidence="1">
    <location>
        <begin position="118"/>
        <end position="140"/>
    </location>
</feature>
<feature type="transmembrane region" description="Helical" evidence="1">
    <location>
        <begin position="86"/>
        <end position="106"/>
    </location>
</feature>
<feature type="transmembrane region" description="Helical" evidence="1">
    <location>
        <begin position="6"/>
        <end position="24"/>
    </location>
</feature>
<keyword evidence="1" id="KW-0812">Transmembrane</keyword>
<protein>
    <recommendedName>
        <fullName evidence="3">Colicin V production protein</fullName>
    </recommendedName>
</protein>
<organism evidence="2">
    <name type="scientific">uncultured Thermomicrobiales bacterium</name>
    <dbReference type="NCBI Taxonomy" id="1645740"/>
    <lineage>
        <taxon>Bacteria</taxon>
        <taxon>Pseudomonadati</taxon>
        <taxon>Thermomicrobiota</taxon>
        <taxon>Thermomicrobia</taxon>
        <taxon>Thermomicrobiales</taxon>
        <taxon>environmental samples</taxon>
    </lineage>
</organism>
<proteinExistence type="predicted"/>
<keyword evidence="1" id="KW-0472">Membrane</keyword>
<name>A0A6J4VJM5_9BACT</name>
<dbReference type="AlphaFoldDB" id="A0A6J4VJM5"/>
<reference evidence="2" key="1">
    <citation type="submission" date="2020-02" db="EMBL/GenBank/DDBJ databases">
        <authorList>
            <person name="Meier V. D."/>
        </authorList>
    </citation>
    <scope>NUCLEOTIDE SEQUENCE</scope>
    <source>
        <strain evidence="2">AVDCRST_MAG88</strain>
    </source>
</reference>